<keyword evidence="1" id="KW-0472">Membrane</keyword>
<dbReference type="EMBL" id="QFXE01000010">
    <property type="protein sequence ID" value="RDH86391.1"/>
    <property type="molecule type" value="Genomic_DNA"/>
</dbReference>
<keyword evidence="1" id="KW-1133">Transmembrane helix</keyword>
<sequence length="106" mass="11696">MSNPEHAQEAMRTLLENMVGEGLLAKSAGLDTTPAEIVNASFNQIFKVAREDLSLKRMQDMELHINEIKTDLKGVERATKSNFMILLGAMIVANTGLAIMMINNFS</sequence>
<evidence type="ECO:0000256" key="1">
    <source>
        <dbReference type="SAM" id="Phobius"/>
    </source>
</evidence>
<accession>A0A370DNA8</accession>
<keyword evidence="1" id="KW-0812">Transmembrane</keyword>
<evidence type="ECO:0000313" key="3">
    <source>
        <dbReference type="Proteomes" id="UP000254771"/>
    </source>
</evidence>
<organism evidence="2 3">
    <name type="scientific">endosymbiont of Escarpia spicata</name>
    <dbReference type="NCBI Taxonomy" id="2200908"/>
    <lineage>
        <taxon>Bacteria</taxon>
        <taxon>Pseudomonadati</taxon>
        <taxon>Pseudomonadota</taxon>
        <taxon>Gammaproteobacteria</taxon>
        <taxon>sulfur-oxidizing symbionts</taxon>
    </lineage>
</organism>
<dbReference type="Proteomes" id="UP000254771">
    <property type="component" value="Unassembled WGS sequence"/>
</dbReference>
<protein>
    <submittedName>
        <fullName evidence="2">Uncharacterized protein</fullName>
    </submittedName>
</protein>
<evidence type="ECO:0000313" key="2">
    <source>
        <dbReference type="EMBL" id="RDH86391.1"/>
    </source>
</evidence>
<gene>
    <name evidence="2" type="ORF">DIZ78_09485</name>
</gene>
<feature type="transmembrane region" description="Helical" evidence="1">
    <location>
        <begin position="83"/>
        <end position="102"/>
    </location>
</feature>
<name>A0A370DNA8_9GAMM</name>
<dbReference type="AlphaFoldDB" id="A0A370DNA8"/>
<reference evidence="2 3" key="1">
    <citation type="journal article" date="2018" name="ISME J.">
        <title>Endosymbiont genomes yield clues of tubeworm success.</title>
        <authorList>
            <person name="Li Y."/>
            <person name="Liles M.R."/>
            <person name="Halanych K.M."/>
        </authorList>
    </citation>
    <scope>NUCLEOTIDE SEQUENCE [LARGE SCALE GENOMIC DNA]</scope>
    <source>
        <strain evidence="2">A1462</strain>
    </source>
</reference>
<comment type="caution">
    <text evidence="2">The sequence shown here is derived from an EMBL/GenBank/DDBJ whole genome shotgun (WGS) entry which is preliminary data.</text>
</comment>
<keyword evidence="3" id="KW-1185">Reference proteome</keyword>
<proteinExistence type="predicted"/>